<protein>
    <submittedName>
        <fullName evidence="1">DUF6302 family protein</fullName>
    </submittedName>
</protein>
<dbReference type="EMBL" id="JBHSFK010000063">
    <property type="protein sequence ID" value="MFC4507888.1"/>
    <property type="molecule type" value="Genomic_DNA"/>
</dbReference>
<dbReference type="Pfam" id="PF19819">
    <property type="entry name" value="DUF6302"/>
    <property type="match status" value="1"/>
</dbReference>
<name>A0ABV9BA60_9ACTN</name>
<dbReference type="InterPro" id="IPR046269">
    <property type="entry name" value="DUF6302"/>
</dbReference>
<gene>
    <name evidence="1" type="ORF">ACFPIH_52270</name>
</gene>
<evidence type="ECO:0000313" key="2">
    <source>
        <dbReference type="Proteomes" id="UP001595839"/>
    </source>
</evidence>
<sequence>MTTSAAEPLTVHLRPATEAYDYEHYRNLLADPSVLTDSFAVCVYRAPLLAVPVGGPRRGG</sequence>
<proteinExistence type="predicted"/>
<organism evidence="1 2">
    <name type="scientific">Streptomyces vulcanius</name>
    <dbReference type="NCBI Taxonomy" id="1441876"/>
    <lineage>
        <taxon>Bacteria</taxon>
        <taxon>Bacillati</taxon>
        <taxon>Actinomycetota</taxon>
        <taxon>Actinomycetes</taxon>
        <taxon>Kitasatosporales</taxon>
        <taxon>Streptomycetaceae</taxon>
        <taxon>Streptomyces</taxon>
    </lineage>
</organism>
<dbReference type="RefSeq" id="WP_381167437.1">
    <property type="nucleotide sequence ID" value="NZ_JBHSFK010000063.1"/>
</dbReference>
<dbReference type="Proteomes" id="UP001595839">
    <property type="component" value="Unassembled WGS sequence"/>
</dbReference>
<accession>A0ABV9BA60</accession>
<reference evidence="2" key="1">
    <citation type="journal article" date="2019" name="Int. J. Syst. Evol. Microbiol.">
        <title>The Global Catalogue of Microorganisms (GCM) 10K type strain sequencing project: providing services to taxonomists for standard genome sequencing and annotation.</title>
        <authorList>
            <consortium name="The Broad Institute Genomics Platform"/>
            <consortium name="The Broad Institute Genome Sequencing Center for Infectious Disease"/>
            <person name="Wu L."/>
            <person name="Ma J."/>
        </authorList>
    </citation>
    <scope>NUCLEOTIDE SEQUENCE [LARGE SCALE GENOMIC DNA]</scope>
    <source>
        <strain evidence="2">CGMCC 4.7177</strain>
    </source>
</reference>
<comment type="caution">
    <text evidence="1">The sequence shown here is derived from an EMBL/GenBank/DDBJ whole genome shotgun (WGS) entry which is preliminary data.</text>
</comment>
<evidence type="ECO:0000313" key="1">
    <source>
        <dbReference type="EMBL" id="MFC4507888.1"/>
    </source>
</evidence>
<keyword evidence="2" id="KW-1185">Reference proteome</keyword>